<dbReference type="EMBL" id="QFQD01000017">
    <property type="protein sequence ID" value="PZQ83632.1"/>
    <property type="molecule type" value="Genomic_DNA"/>
</dbReference>
<evidence type="ECO:0000256" key="9">
    <source>
        <dbReference type="ARBA" id="ARBA00022975"/>
    </source>
</evidence>
<evidence type="ECO:0000256" key="4">
    <source>
        <dbReference type="ARBA" id="ARBA00022490"/>
    </source>
</evidence>
<dbReference type="EC" id="2.7.4.22" evidence="11"/>
<dbReference type="GO" id="GO:0005524">
    <property type="term" value="F:ATP binding"/>
    <property type="evidence" value="ECO:0007669"/>
    <property type="project" value="UniProtKB-KW"/>
</dbReference>
<comment type="catalytic activity">
    <reaction evidence="10 11">
        <text>UMP + ATP = UDP + ADP</text>
        <dbReference type="Rhea" id="RHEA:24400"/>
        <dbReference type="ChEBI" id="CHEBI:30616"/>
        <dbReference type="ChEBI" id="CHEBI:57865"/>
        <dbReference type="ChEBI" id="CHEBI:58223"/>
        <dbReference type="ChEBI" id="CHEBI:456216"/>
        <dbReference type="EC" id="2.7.4.22"/>
    </reaction>
</comment>
<accession>A0A2W5R3S6</accession>
<feature type="binding site" evidence="11">
    <location>
        <position position="80"/>
    </location>
    <ligand>
        <name>UMP</name>
        <dbReference type="ChEBI" id="CHEBI:57865"/>
    </ligand>
</feature>
<gene>
    <name evidence="11" type="primary">pyrH</name>
    <name evidence="13" type="ORF">DI549_07195</name>
</gene>
<dbReference type="GO" id="GO:0005829">
    <property type="term" value="C:cytosol"/>
    <property type="evidence" value="ECO:0007669"/>
    <property type="project" value="TreeGrafter"/>
</dbReference>
<feature type="binding site" evidence="11">
    <location>
        <position position="65"/>
    </location>
    <ligand>
        <name>ATP</name>
        <dbReference type="ChEBI" id="CHEBI:30616"/>
    </ligand>
</feature>
<feature type="domain" description="Aspartate/glutamate/uridylate kinase" evidence="12">
    <location>
        <begin position="14"/>
        <end position="222"/>
    </location>
</feature>
<dbReference type="Proteomes" id="UP000248887">
    <property type="component" value="Unassembled WGS sequence"/>
</dbReference>
<organism evidence="13 14">
    <name type="scientific">Ancylobacter novellus</name>
    <name type="common">Thiobacillus novellus</name>
    <dbReference type="NCBI Taxonomy" id="921"/>
    <lineage>
        <taxon>Bacteria</taxon>
        <taxon>Pseudomonadati</taxon>
        <taxon>Pseudomonadota</taxon>
        <taxon>Alphaproteobacteria</taxon>
        <taxon>Hyphomicrobiales</taxon>
        <taxon>Xanthobacteraceae</taxon>
        <taxon>Ancylobacter</taxon>
    </lineage>
</organism>
<evidence type="ECO:0000259" key="12">
    <source>
        <dbReference type="Pfam" id="PF00696"/>
    </source>
</evidence>
<keyword evidence="9 11" id="KW-0665">Pyrimidine biosynthesis</keyword>
<dbReference type="GO" id="GO:0044210">
    <property type="term" value="P:'de novo' CTP biosynthetic process"/>
    <property type="evidence" value="ECO:0007669"/>
    <property type="project" value="UniProtKB-UniRule"/>
</dbReference>
<comment type="subcellular location">
    <subcellularLocation>
        <location evidence="1 11">Cytoplasm</location>
    </subcellularLocation>
</comment>
<feature type="binding site" evidence="11">
    <location>
        <begin position="18"/>
        <end position="21"/>
    </location>
    <ligand>
        <name>ATP</name>
        <dbReference type="ChEBI" id="CHEBI:30616"/>
    </ligand>
</feature>
<evidence type="ECO:0000313" key="14">
    <source>
        <dbReference type="Proteomes" id="UP000248887"/>
    </source>
</evidence>
<feature type="binding site" evidence="11">
    <location>
        <position position="60"/>
    </location>
    <ligand>
        <name>UMP</name>
        <dbReference type="ChEBI" id="CHEBI:57865"/>
    </ligand>
</feature>
<name>A0A2W5R3S6_ANCNO</name>
<evidence type="ECO:0000256" key="3">
    <source>
        <dbReference type="ARBA" id="ARBA00007614"/>
    </source>
</evidence>
<feature type="binding site" evidence="11">
    <location>
        <position position="177"/>
    </location>
    <ligand>
        <name>ATP</name>
        <dbReference type="ChEBI" id="CHEBI:30616"/>
    </ligand>
</feature>
<dbReference type="InterPro" id="IPR036393">
    <property type="entry name" value="AceGlu_kinase-like_sf"/>
</dbReference>
<dbReference type="InterPro" id="IPR001048">
    <property type="entry name" value="Asp/Glu/Uridylate_kinase"/>
</dbReference>
<evidence type="ECO:0000313" key="13">
    <source>
        <dbReference type="EMBL" id="PZQ83632.1"/>
    </source>
</evidence>
<feature type="binding site" evidence="11">
    <location>
        <position position="174"/>
    </location>
    <ligand>
        <name>ATP</name>
        <dbReference type="ChEBI" id="CHEBI:30616"/>
    </ligand>
</feature>
<dbReference type="NCBIfam" id="TIGR02075">
    <property type="entry name" value="pyrH_bact"/>
    <property type="match status" value="1"/>
</dbReference>
<evidence type="ECO:0000256" key="6">
    <source>
        <dbReference type="ARBA" id="ARBA00022741"/>
    </source>
</evidence>
<sequence length="244" mass="25532">MSISPDFAEPTYARVLVKVSGEALMGSEAFGLHWPTIERIAEDLVEAKSTGAEIAVVVGGGNILRGASVAGQGLDRATADHMGMLATVMNALALEKALEQAGSPARTLSAIPMPTICEPYARQTASRHLARGRIVLLAGGTGNPYFTTDTGAVLRAAELECDAVLKATNVDGVYTADPKTHPEATRYERLTHDEALAKDLKVMDAAAFALAREAKLPIVVFSIREPGAIAAALRGKGRATTVAP</sequence>
<keyword evidence="7 11" id="KW-0418">Kinase</keyword>
<comment type="activity regulation">
    <text evidence="11">Inhibited by UTP.</text>
</comment>
<dbReference type="PANTHER" id="PTHR42833">
    <property type="entry name" value="URIDYLATE KINASE"/>
    <property type="match status" value="1"/>
</dbReference>
<feature type="binding site" evidence="11">
    <location>
        <position position="168"/>
    </location>
    <ligand>
        <name>ATP</name>
        <dbReference type="ChEBI" id="CHEBI:30616"/>
    </ligand>
</feature>
<dbReference type="GO" id="GO:0033862">
    <property type="term" value="F:UMP kinase activity"/>
    <property type="evidence" value="ECO:0007669"/>
    <property type="project" value="UniProtKB-EC"/>
</dbReference>
<reference evidence="13 14" key="1">
    <citation type="submission" date="2017-08" db="EMBL/GenBank/DDBJ databases">
        <title>Infants hospitalized years apart are colonized by the same room-sourced microbial strains.</title>
        <authorList>
            <person name="Brooks B."/>
            <person name="Olm M.R."/>
            <person name="Firek B.A."/>
            <person name="Baker R."/>
            <person name="Thomas B.C."/>
            <person name="Morowitz M.J."/>
            <person name="Banfield J.F."/>
        </authorList>
    </citation>
    <scope>NUCLEOTIDE SEQUENCE [LARGE SCALE GENOMIC DNA]</scope>
    <source>
        <strain evidence="13">S2_005_001_R2_27</strain>
    </source>
</reference>
<dbReference type="AlphaFoldDB" id="A0A2W5R3S6"/>
<evidence type="ECO:0000256" key="11">
    <source>
        <dbReference type="HAMAP-Rule" id="MF_01220"/>
    </source>
</evidence>
<keyword evidence="6 11" id="KW-0547">Nucleotide-binding</keyword>
<comment type="pathway">
    <text evidence="2 11">Pyrimidine metabolism; CTP biosynthesis via de novo pathway; UDP from UMP (UMPK route): step 1/1.</text>
</comment>
<dbReference type="Gene3D" id="3.40.1160.10">
    <property type="entry name" value="Acetylglutamate kinase-like"/>
    <property type="match status" value="1"/>
</dbReference>
<evidence type="ECO:0000256" key="10">
    <source>
        <dbReference type="ARBA" id="ARBA00047767"/>
    </source>
</evidence>
<keyword evidence="5 11" id="KW-0808">Transferase</keyword>
<dbReference type="Pfam" id="PF00696">
    <property type="entry name" value="AA_kinase"/>
    <property type="match status" value="1"/>
</dbReference>
<comment type="similarity">
    <text evidence="3 11">Belongs to the UMP kinase family.</text>
</comment>
<dbReference type="HAMAP" id="MF_01220_B">
    <property type="entry name" value="PyrH_B"/>
    <property type="match status" value="1"/>
</dbReference>
<dbReference type="PANTHER" id="PTHR42833:SF4">
    <property type="entry name" value="URIDYLATE KINASE PUMPKIN, CHLOROPLASTIC"/>
    <property type="match status" value="1"/>
</dbReference>
<dbReference type="SUPFAM" id="SSF53633">
    <property type="entry name" value="Carbamate kinase-like"/>
    <property type="match status" value="1"/>
</dbReference>
<dbReference type="UniPathway" id="UPA00159">
    <property type="reaction ID" value="UER00275"/>
</dbReference>
<dbReference type="InterPro" id="IPR015963">
    <property type="entry name" value="Uridylate_kinase_bac"/>
</dbReference>
<dbReference type="GO" id="GO:0006225">
    <property type="term" value="P:UDP biosynthetic process"/>
    <property type="evidence" value="ECO:0007669"/>
    <property type="project" value="TreeGrafter"/>
</dbReference>
<feature type="binding site" evidence="11">
    <location>
        <position position="61"/>
    </location>
    <ligand>
        <name>ATP</name>
        <dbReference type="ChEBI" id="CHEBI:30616"/>
    </ligand>
</feature>
<proteinExistence type="inferred from homology"/>
<evidence type="ECO:0000256" key="5">
    <source>
        <dbReference type="ARBA" id="ARBA00022679"/>
    </source>
</evidence>
<evidence type="ECO:0000256" key="7">
    <source>
        <dbReference type="ARBA" id="ARBA00022777"/>
    </source>
</evidence>
<feature type="binding site" evidence="11">
    <location>
        <begin position="141"/>
        <end position="148"/>
    </location>
    <ligand>
        <name>UMP</name>
        <dbReference type="ChEBI" id="CHEBI:57865"/>
    </ligand>
</feature>
<evidence type="ECO:0000256" key="2">
    <source>
        <dbReference type="ARBA" id="ARBA00004791"/>
    </source>
</evidence>
<evidence type="ECO:0000256" key="1">
    <source>
        <dbReference type="ARBA" id="ARBA00004496"/>
    </source>
</evidence>
<dbReference type="PIRSF" id="PIRSF005650">
    <property type="entry name" value="Uridylate_kin"/>
    <property type="match status" value="1"/>
</dbReference>
<comment type="caution">
    <text evidence="11">Lacks conserved residue(s) required for the propagation of feature annotation.</text>
</comment>
<feature type="binding site" evidence="11">
    <location>
        <position position="169"/>
    </location>
    <ligand>
        <name>ATP</name>
        <dbReference type="ChEBI" id="CHEBI:30616"/>
    </ligand>
</feature>
<dbReference type="InterPro" id="IPR011817">
    <property type="entry name" value="Uridylate_kinase"/>
</dbReference>
<comment type="function">
    <text evidence="11">Catalyzes the reversible phosphorylation of UMP to UDP.</text>
</comment>
<dbReference type="CDD" id="cd04254">
    <property type="entry name" value="AAK_UMPK-PyrH-Ec"/>
    <property type="match status" value="1"/>
</dbReference>
<comment type="subunit">
    <text evidence="11">Homohexamer.</text>
</comment>
<dbReference type="FunFam" id="3.40.1160.10:FF:000001">
    <property type="entry name" value="Uridylate kinase"/>
    <property type="match status" value="1"/>
</dbReference>
<keyword evidence="8 11" id="KW-0067">ATP-binding</keyword>
<protein>
    <recommendedName>
        <fullName evidence="11">Uridylate kinase</fullName>
        <shortName evidence="11">UK</shortName>
        <ecNumber evidence="11">2.7.4.22</ecNumber>
    </recommendedName>
    <alternativeName>
        <fullName evidence="11">Uridine monophosphate kinase</fullName>
        <shortName evidence="11">UMP kinase</shortName>
        <shortName evidence="11">UMPK</shortName>
    </alternativeName>
</protein>
<evidence type="ECO:0000256" key="8">
    <source>
        <dbReference type="ARBA" id="ARBA00022840"/>
    </source>
</evidence>
<comment type="caution">
    <text evidence="13">The sequence shown here is derived from an EMBL/GenBank/DDBJ whole genome shotgun (WGS) entry which is preliminary data.</text>
</comment>
<keyword evidence="4 11" id="KW-0963">Cytoplasm</keyword>